<feature type="binding site" evidence="5">
    <location>
        <position position="167"/>
    </location>
    <ligand>
        <name>chlorophyll a</name>
        <dbReference type="ChEBI" id="CHEBI:58416"/>
        <label>1</label>
    </ligand>
</feature>
<evidence type="ECO:0000256" key="6">
    <source>
        <dbReference type="SAM" id="Phobius"/>
    </source>
</evidence>
<dbReference type="PANTHER" id="PTHR21649">
    <property type="entry name" value="CHLOROPHYLL A/B BINDING PROTEIN"/>
    <property type="match status" value="1"/>
</dbReference>
<keyword evidence="6" id="KW-0472">Membrane</keyword>
<evidence type="ECO:0000256" key="3">
    <source>
        <dbReference type="ARBA" id="ARBA00022531"/>
    </source>
</evidence>
<dbReference type="InterPro" id="IPR022796">
    <property type="entry name" value="Chloroa_b-bind"/>
</dbReference>
<evidence type="ECO:0000256" key="2">
    <source>
        <dbReference type="ARBA" id="ARBA00022528"/>
    </source>
</evidence>
<dbReference type="AlphaFoldDB" id="A0A7S0B535"/>
<dbReference type="EMBL" id="HBEG01044688">
    <property type="protein sequence ID" value="CAD8383543.1"/>
    <property type="molecule type" value="Transcribed_RNA"/>
</dbReference>
<dbReference type="GO" id="GO:0009765">
    <property type="term" value="P:photosynthesis, light harvesting"/>
    <property type="evidence" value="ECO:0007669"/>
    <property type="project" value="InterPro"/>
</dbReference>
<evidence type="ECO:0000256" key="4">
    <source>
        <dbReference type="ARBA" id="ARBA00022640"/>
    </source>
</evidence>
<keyword evidence="5" id="KW-0148">Chlorophyll</keyword>
<dbReference type="GO" id="GO:0016168">
    <property type="term" value="F:chlorophyll binding"/>
    <property type="evidence" value="ECO:0007669"/>
    <property type="project" value="UniProtKB-KW"/>
</dbReference>
<dbReference type="SUPFAM" id="SSF103511">
    <property type="entry name" value="Chlorophyll a-b binding protein"/>
    <property type="match status" value="1"/>
</dbReference>
<keyword evidence="3" id="KW-0602">Photosynthesis</keyword>
<feature type="binding site" evidence="5">
    <location>
        <position position="258"/>
    </location>
    <ligand>
        <name>chlorophyll a</name>
        <dbReference type="ChEBI" id="CHEBI:58416"/>
        <label>6</label>
    </ligand>
</feature>
<comment type="subcellular location">
    <subcellularLocation>
        <location evidence="1">Plastid</location>
        <location evidence="1">Chloroplast</location>
    </subcellularLocation>
</comment>
<name>A0A7S0B535_9DINO</name>
<feature type="binding site" description="axial binding residue" evidence="5">
    <location>
        <position position="172"/>
    </location>
    <ligand>
        <name>chlorophyll b</name>
        <dbReference type="ChEBI" id="CHEBI:61721"/>
        <label>1</label>
    </ligand>
    <ligandPart>
        <name>Mg</name>
        <dbReference type="ChEBI" id="CHEBI:25107"/>
    </ligandPart>
</feature>
<keyword evidence="4" id="KW-0934">Plastid</keyword>
<feature type="binding site" evidence="5">
    <location>
        <position position="170"/>
    </location>
    <ligand>
        <name>chlorophyll a</name>
        <dbReference type="ChEBI" id="CHEBI:58416"/>
        <label>1</label>
    </ligand>
</feature>
<feature type="binding site" evidence="5">
    <location>
        <position position="253"/>
    </location>
    <ligand>
        <name>chlorophyll a</name>
        <dbReference type="ChEBI" id="CHEBI:58416"/>
        <label>1</label>
    </ligand>
</feature>
<sequence>MASAAHSSVGMVLPTAGLLTPGTAFTASAPTAQVATPPALRSSAAASAAAAEQNHGSAAQAGRLGATAGVASAVCALAVAAGAKRLMRRRPGTQRNVLDKPTQVIEWQVDPKTPAPGSEKALAAMVGADVETDGVWDPLGFGKLYDRNFDFNMVMTYPHVQWLREAEIKHGRVAMMAATGSVVAHYVKMPGFEGVPTGLAALGTNAGATGFAVLLLLAGVLEAARGTRPADQPGSYGDPFGFGEYTEEMRAKELNNGRFAMFAALGIVAADLLTGKDAIQQLGL</sequence>
<dbReference type="Gene3D" id="1.10.3460.10">
    <property type="entry name" value="Chlorophyll a/b binding protein domain"/>
    <property type="match status" value="1"/>
</dbReference>
<proteinExistence type="predicted"/>
<feature type="binding site" evidence="5">
    <location>
        <position position="252"/>
    </location>
    <ligand>
        <name>chlorophyll a</name>
        <dbReference type="ChEBI" id="CHEBI:58416"/>
        <label>1</label>
    </ligand>
</feature>
<dbReference type="Pfam" id="PF00504">
    <property type="entry name" value="Chloroa_b-bind"/>
    <property type="match status" value="1"/>
</dbReference>
<protein>
    <submittedName>
        <fullName evidence="7">Uncharacterized protein</fullName>
    </submittedName>
</protein>
<keyword evidence="6" id="KW-1133">Transmembrane helix</keyword>
<dbReference type="GO" id="GO:0016020">
    <property type="term" value="C:membrane"/>
    <property type="evidence" value="ECO:0007669"/>
    <property type="project" value="InterPro"/>
</dbReference>
<dbReference type="GO" id="GO:0009507">
    <property type="term" value="C:chloroplast"/>
    <property type="evidence" value="ECO:0007669"/>
    <property type="project" value="UniProtKB-SubCell"/>
</dbReference>
<gene>
    <name evidence="7" type="ORF">PBAH0796_LOCUS27231</name>
</gene>
<reference evidence="7" key="1">
    <citation type="submission" date="2021-01" db="EMBL/GenBank/DDBJ databases">
        <authorList>
            <person name="Corre E."/>
            <person name="Pelletier E."/>
            <person name="Niang G."/>
            <person name="Scheremetjew M."/>
            <person name="Finn R."/>
            <person name="Kale V."/>
            <person name="Holt S."/>
            <person name="Cochrane G."/>
            <person name="Meng A."/>
            <person name="Brown T."/>
            <person name="Cohen L."/>
        </authorList>
    </citation>
    <scope>NUCLEOTIDE SEQUENCE</scope>
    <source>
        <strain evidence="7">Pbaha01</strain>
    </source>
</reference>
<evidence type="ECO:0000256" key="5">
    <source>
        <dbReference type="PIRSR" id="PIRSR601344-1"/>
    </source>
</evidence>
<accession>A0A7S0B535</accession>
<organism evidence="7">
    <name type="scientific">Pyrodinium bahamense</name>
    <dbReference type="NCBI Taxonomy" id="73915"/>
    <lineage>
        <taxon>Eukaryota</taxon>
        <taxon>Sar</taxon>
        <taxon>Alveolata</taxon>
        <taxon>Dinophyceae</taxon>
        <taxon>Gonyaulacales</taxon>
        <taxon>Pyrocystaceae</taxon>
        <taxon>Pyrodinium</taxon>
    </lineage>
</organism>
<keyword evidence="2" id="KW-0150">Chloroplast</keyword>
<feature type="binding site" evidence="5">
    <location>
        <position position="256"/>
    </location>
    <ligand>
        <name>chlorophyll a</name>
        <dbReference type="ChEBI" id="CHEBI:58416"/>
        <label>1</label>
    </ligand>
</feature>
<keyword evidence="6" id="KW-0812">Transmembrane</keyword>
<dbReference type="InterPro" id="IPR001344">
    <property type="entry name" value="Chloro_AB-bd_pln"/>
</dbReference>
<feature type="transmembrane region" description="Helical" evidence="6">
    <location>
        <begin position="199"/>
        <end position="221"/>
    </location>
</feature>
<evidence type="ECO:0000256" key="1">
    <source>
        <dbReference type="ARBA" id="ARBA00004229"/>
    </source>
</evidence>
<evidence type="ECO:0000313" key="7">
    <source>
        <dbReference type="EMBL" id="CAD8383543.1"/>
    </source>
</evidence>
<feature type="binding site" evidence="5">
    <location>
        <position position="136"/>
    </location>
    <ligand>
        <name>chlorophyll a</name>
        <dbReference type="ChEBI" id="CHEBI:58416"/>
        <label>1</label>
    </ligand>
</feature>
<keyword evidence="5" id="KW-0157">Chromophore</keyword>